<reference evidence="1" key="1">
    <citation type="submission" date="2020-08" db="EMBL/GenBank/DDBJ databases">
        <title>Functional genomics of gut bacteria from endangered species of beetles.</title>
        <authorList>
            <person name="Carlos-Shanley C."/>
        </authorList>
    </citation>
    <scope>NUCLEOTIDE SEQUENCE [LARGE SCALE GENOMIC DNA]</scope>
    <source>
        <strain evidence="1">S00060</strain>
    </source>
</reference>
<protein>
    <submittedName>
        <fullName evidence="1">Uncharacterized protein</fullName>
    </submittedName>
</protein>
<gene>
    <name evidence="1" type="ORF">HNP21_001554</name>
</gene>
<dbReference type="AlphaFoldDB" id="A0A7W3RDY9"/>
<proteinExistence type="predicted"/>
<keyword evidence="2" id="KW-1185">Reference proteome</keyword>
<accession>A0A7W3RDY9</accession>
<dbReference type="EMBL" id="JACJHT010000001">
    <property type="protein sequence ID" value="MBA9038465.1"/>
    <property type="molecule type" value="Genomic_DNA"/>
</dbReference>
<sequence>MPFLHTATEKIYYEVHSPVFTDKTETIVMVHSVITDHTLFDSITAELTQHYCVI</sequence>
<dbReference type="RefSeq" id="WP_259394308.1">
    <property type="nucleotide sequence ID" value="NZ_JACJHT010000001.1"/>
</dbReference>
<evidence type="ECO:0000313" key="2">
    <source>
        <dbReference type="Proteomes" id="UP000543174"/>
    </source>
</evidence>
<name>A0A7W3RDY9_PRIAR</name>
<evidence type="ECO:0000313" key="1">
    <source>
        <dbReference type="EMBL" id="MBA9038465.1"/>
    </source>
</evidence>
<dbReference type="SUPFAM" id="SSF53474">
    <property type="entry name" value="alpha/beta-Hydrolases"/>
    <property type="match status" value="1"/>
</dbReference>
<dbReference type="InterPro" id="IPR029058">
    <property type="entry name" value="AB_hydrolase_fold"/>
</dbReference>
<dbReference type="Proteomes" id="UP000543174">
    <property type="component" value="Unassembled WGS sequence"/>
</dbReference>
<comment type="caution">
    <text evidence="1">The sequence shown here is derived from an EMBL/GenBank/DDBJ whole genome shotgun (WGS) entry which is preliminary data.</text>
</comment>
<organism evidence="1 2">
    <name type="scientific">Priestia aryabhattai</name>
    <name type="common">Bacillus aryabhattai</name>
    <dbReference type="NCBI Taxonomy" id="412384"/>
    <lineage>
        <taxon>Bacteria</taxon>
        <taxon>Bacillati</taxon>
        <taxon>Bacillota</taxon>
        <taxon>Bacilli</taxon>
        <taxon>Bacillales</taxon>
        <taxon>Bacillaceae</taxon>
        <taxon>Priestia</taxon>
    </lineage>
</organism>